<dbReference type="SUPFAM" id="SSF109604">
    <property type="entry name" value="HD-domain/PDEase-like"/>
    <property type="match status" value="1"/>
</dbReference>
<proteinExistence type="predicted"/>
<dbReference type="RefSeq" id="WP_334315366.1">
    <property type="nucleotide sequence ID" value="NZ_CP065938.1"/>
</dbReference>
<dbReference type="CDD" id="cd00077">
    <property type="entry name" value="HDc"/>
    <property type="match status" value="1"/>
</dbReference>
<feature type="domain" description="HD-GYP" evidence="1">
    <location>
        <begin position="140"/>
        <end position="333"/>
    </location>
</feature>
<dbReference type="PANTHER" id="PTHR43155:SF2">
    <property type="entry name" value="CYCLIC DI-GMP PHOSPHODIESTERASE PA4108"/>
    <property type="match status" value="1"/>
</dbReference>
<dbReference type="InterPro" id="IPR003607">
    <property type="entry name" value="HD/PDEase_dom"/>
</dbReference>
<dbReference type="InterPro" id="IPR037522">
    <property type="entry name" value="HD_GYP_dom"/>
</dbReference>
<dbReference type="Proteomes" id="UP001058120">
    <property type="component" value="Chromosome"/>
</dbReference>
<dbReference type="Gene3D" id="1.10.3210.10">
    <property type="entry name" value="Hypothetical protein af1432"/>
    <property type="match status" value="1"/>
</dbReference>
<reference evidence="2" key="1">
    <citation type="submission" date="2020-12" db="EMBL/GenBank/DDBJ databases">
        <title>Taurinivorans muris gen. nov., sp. nov., fundamental and realized metabolic niche of a ubiquitous sulfidogenic bacterium in the murine intestine.</title>
        <authorList>
            <person name="Ye H."/>
            <person name="Hanson B.T."/>
            <person name="Loy A."/>
        </authorList>
    </citation>
    <scope>NUCLEOTIDE SEQUENCE</scope>
    <source>
        <strain evidence="2">LT0009</strain>
    </source>
</reference>
<evidence type="ECO:0000259" key="1">
    <source>
        <dbReference type="PROSITE" id="PS51832"/>
    </source>
</evidence>
<gene>
    <name evidence="2" type="ORF">JBF11_00135</name>
</gene>
<dbReference type="PROSITE" id="PS51832">
    <property type="entry name" value="HD_GYP"/>
    <property type="match status" value="1"/>
</dbReference>
<protein>
    <submittedName>
        <fullName evidence="2">HD domain-containing protein</fullName>
    </submittedName>
</protein>
<sequence>MNKKKTKESISEEYYPISMEILQSFPKYRPKVDLYIFKEDIARLYPIAKKDVRLSNEQLEEIYQACKDEILFVSRSDQHIYVDLLSKQAELVLFNSNLLESEIVQILMQALEMRLGLLLEQPLPAYYEPLYKDVMVFCEYIWKDTKRINAFVPKIETKEFKVAAHGVTTLIIGCWLYLKTRNDDTNRKNFERLALGLILHNIGLCKVPAHIVYKDAPLNKEETEKYQAHVRQGAALLNKFGLSHASIIQTVVEHHERSDGSGYPAHLTGSKISDNGCISIVANAFADLIVSKNGVPRVTTLEATRQLVKDASLPVALTGVLLKAYADRYFPDV</sequence>
<evidence type="ECO:0000313" key="2">
    <source>
        <dbReference type="EMBL" id="UWX05779.1"/>
    </source>
</evidence>
<name>A0ABY5Y0R3_9BACT</name>
<keyword evidence="3" id="KW-1185">Reference proteome</keyword>
<dbReference type="EMBL" id="CP065938">
    <property type="protein sequence ID" value="UWX05779.1"/>
    <property type="molecule type" value="Genomic_DNA"/>
</dbReference>
<organism evidence="2 3">
    <name type="scientific">Taurinivorans muris</name>
    <dbReference type="NCBI Taxonomy" id="2787751"/>
    <lineage>
        <taxon>Bacteria</taxon>
        <taxon>Pseudomonadati</taxon>
        <taxon>Thermodesulfobacteriota</taxon>
        <taxon>Desulfovibrionia</taxon>
        <taxon>Desulfovibrionales</taxon>
        <taxon>Desulfovibrionaceae</taxon>
        <taxon>Taurinivorans</taxon>
    </lineage>
</organism>
<dbReference type="Pfam" id="PF13487">
    <property type="entry name" value="HD_5"/>
    <property type="match status" value="1"/>
</dbReference>
<accession>A0ABY5Y0R3</accession>
<evidence type="ECO:0000313" key="3">
    <source>
        <dbReference type="Proteomes" id="UP001058120"/>
    </source>
</evidence>
<dbReference type="PANTHER" id="PTHR43155">
    <property type="entry name" value="CYCLIC DI-GMP PHOSPHODIESTERASE PA4108-RELATED"/>
    <property type="match status" value="1"/>
</dbReference>